<dbReference type="InterPro" id="IPR053967">
    <property type="entry name" value="LlgE_F_G-like_D1"/>
</dbReference>
<dbReference type="PANTHER" id="PTHR30435:SF19">
    <property type="entry name" value="FLAGELLAR BASAL-BODY ROD PROTEIN FLGG"/>
    <property type="match status" value="1"/>
</dbReference>
<evidence type="ECO:0000313" key="4">
    <source>
        <dbReference type="EMBL" id="KAJ8306774.1"/>
    </source>
</evidence>
<dbReference type="Proteomes" id="UP001217089">
    <property type="component" value="Unassembled WGS sequence"/>
</dbReference>
<comment type="similarity">
    <text evidence="1">Belongs to the flagella basal body rod proteins family.</text>
</comment>
<sequence>MRVAGTPPTEETVVPHGIQVGLGVRTAGTQKLYEQGAFKSTGNQLDIALSGNGFFKLTDLDGQEVFTRDGAFKIDSNREILNANGLRFDPPLVVPEGLRVDKIAIDTLGRVSSVTIDTEEPVEFGQILTNRFINPAGLMSLGDNLYRATEASGVAVEGNPGLLGQPQTIQGFLEMSNVKAVDEMVNMITAQRAYEFNSKTIQTSDSILQTAIALKQ</sequence>
<dbReference type="InterPro" id="IPR010930">
    <property type="entry name" value="Flg_bb/hook_C_dom"/>
</dbReference>
<name>A0ABQ9ENI8_TEGGR</name>
<accession>A0ABQ9ENI8</accession>
<dbReference type="InterPro" id="IPR037925">
    <property type="entry name" value="FlgE/F/G-like"/>
</dbReference>
<dbReference type="NCBIfam" id="TIGR03506">
    <property type="entry name" value="FlgEFG_subfam"/>
    <property type="match status" value="2"/>
</dbReference>
<dbReference type="EMBL" id="JARBDR010000803">
    <property type="protein sequence ID" value="KAJ8306774.1"/>
    <property type="molecule type" value="Genomic_DNA"/>
</dbReference>
<keyword evidence="5" id="KW-1185">Reference proteome</keyword>
<feature type="domain" description="Flagellar hook protein FlgE/F/G-like D1" evidence="3">
    <location>
        <begin position="48"/>
        <end position="112"/>
    </location>
</feature>
<dbReference type="Pfam" id="PF22692">
    <property type="entry name" value="LlgE_F_G_D1"/>
    <property type="match status" value="1"/>
</dbReference>
<evidence type="ECO:0000256" key="1">
    <source>
        <dbReference type="ARBA" id="ARBA00009677"/>
    </source>
</evidence>
<dbReference type="PANTHER" id="PTHR30435">
    <property type="entry name" value="FLAGELLAR PROTEIN"/>
    <property type="match status" value="1"/>
</dbReference>
<protein>
    <recommendedName>
        <fullName evidence="6">Flagellar basal-body rod protein FlgG</fullName>
    </recommendedName>
</protein>
<organism evidence="4 5">
    <name type="scientific">Tegillarca granosa</name>
    <name type="common">Malaysian cockle</name>
    <name type="synonym">Anadara granosa</name>
    <dbReference type="NCBI Taxonomy" id="220873"/>
    <lineage>
        <taxon>Eukaryota</taxon>
        <taxon>Metazoa</taxon>
        <taxon>Spiralia</taxon>
        <taxon>Lophotrochozoa</taxon>
        <taxon>Mollusca</taxon>
        <taxon>Bivalvia</taxon>
        <taxon>Autobranchia</taxon>
        <taxon>Pteriomorphia</taxon>
        <taxon>Arcoida</taxon>
        <taxon>Arcoidea</taxon>
        <taxon>Arcidae</taxon>
        <taxon>Tegillarca</taxon>
    </lineage>
</organism>
<gene>
    <name evidence="4" type="ORF">KUTeg_015677</name>
</gene>
<reference evidence="4 5" key="1">
    <citation type="submission" date="2022-12" db="EMBL/GenBank/DDBJ databases">
        <title>Chromosome-level genome of Tegillarca granosa.</title>
        <authorList>
            <person name="Kim J."/>
        </authorList>
    </citation>
    <scope>NUCLEOTIDE SEQUENCE [LARGE SCALE GENOMIC DNA]</scope>
    <source>
        <strain evidence="4">Teg-2019</strain>
        <tissue evidence="4">Adductor muscle</tissue>
    </source>
</reference>
<dbReference type="SUPFAM" id="SSF117143">
    <property type="entry name" value="Flagellar hook protein flgE"/>
    <property type="match status" value="1"/>
</dbReference>
<evidence type="ECO:0000313" key="5">
    <source>
        <dbReference type="Proteomes" id="UP001217089"/>
    </source>
</evidence>
<evidence type="ECO:0000259" key="2">
    <source>
        <dbReference type="Pfam" id="PF06429"/>
    </source>
</evidence>
<evidence type="ECO:0000259" key="3">
    <source>
        <dbReference type="Pfam" id="PF22692"/>
    </source>
</evidence>
<dbReference type="Pfam" id="PF06429">
    <property type="entry name" value="Flg_bbr_C"/>
    <property type="match status" value="1"/>
</dbReference>
<feature type="domain" description="Flagellar basal-body/hook protein C-terminal" evidence="2">
    <location>
        <begin position="170"/>
        <end position="214"/>
    </location>
</feature>
<proteinExistence type="inferred from homology"/>
<dbReference type="InterPro" id="IPR020013">
    <property type="entry name" value="Flagellar_FlgE/F/G"/>
</dbReference>
<evidence type="ECO:0008006" key="6">
    <source>
        <dbReference type="Google" id="ProtNLM"/>
    </source>
</evidence>
<comment type="caution">
    <text evidence="4">The sequence shown here is derived from an EMBL/GenBank/DDBJ whole genome shotgun (WGS) entry which is preliminary data.</text>
</comment>